<name>A0A7J7UQ67_MYOMY</name>
<accession>A0A7J7UQ67</accession>
<dbReference type="EMBL" id="JABWUV010000012">
    <property type="protein sequence ID" value="KAF6314932.1"/>
    <property type="molecule type" value="Genomic_DNA"/>
</dbReference>
<evidence type="ECO:0000313" key="1">
    <source>
        <dbReference type="EMBL" id="KAF6314932.1"/>
    </source>
</evidence>
<keyword evidence="2" id="KW-1185">Reference proteome</keyword>
<comment type="caution">
    <text evidence="1">The sequence shown here is derived from an EMBL/GenBank/DDBJ whole genome shotgun (WGS) entry which is preliminary data.</text>
</comment>
<sequence length="151" mass="15987">MCVGLGACGAPCSSGHRDSLLCLQPGSLSPAAQDAGSSSRGTASTAVDWTRPPVPTELISVLIYTLAQFSRNRSRALEQKAFLFLVPRGCNSTRRRGRRAGRQTVQRAPSVCPVVRLWAESYSPGRVRGDAGSATPAVGCGGWKQLACVWL</sequence>
<protein>
    <submittedName>
        <fullName evidence="1">Uncharacterized protein</fullName>
    </submittedName>
</protein>
<reference evidence="1 2" key="1">
    <citation type="journal article" date="2020" name="Nature">
        <title>Six reference-quality genomes reveal evolution of bat adaptations.</title>
        <authorList>
            <person name="Jebb D."/>
            <person name="Huang Z."/>
            <person name="Pippel M."/>
            <person name="Hughes G.M."/>
            <person name="Lavrichenko K."/>
            <person name="Devanna P."/>
            <person name="Winkler S."/>
            <person name="Jermiin L.S."/>
            <person name="Skirmuntt E.C."/>
            <person name="Katzourakis A."/>
            <person name="Burkitt-Gray L."/>
            <person name="Ray D.A."/>
            <person name="Sullivan K.A.M."/>
            <person name="Roscito J.G."/>
            <person name="Kirilenko B.M."/>
            <person name="Davalos L.M."/>
            <person name="Corthals A.P."/>
            <person name="Power M.L."/>
            <person name="Jones G."/>
            <person name="Ransome R.D."/>
            <person name="Dechmann D.K.N."/>
            <person name="Locatelli A.G."/>
            <person name="Puechmaille S.J."/>
            <person name="Fedrigo O."/>
            <person name="Jarvis E.D."/>
            <person name="Hiller M."/>
            <person name="Vernes S.C."/>
            <person name="Myers E.W."/>
            <person name="Teeling E.C."/>
        </authorList>
    </citation>
    <scope>NUCLEOTIDE SEQUENCE [LARGE SCALE GENOMIC DNA]</scope>
    <source>
        <strain evidence="1">MMyoMyo1</strain>
        <tissue evidence="1">Flight muscle</tissue>
    </source>
</reference>
<evidence type="ECO:0000313" key="2">
    <source>
        <dbReference type="Proteomes" id="UP000527355"/>
    </source>
</evidence>
<proteinExistence type="predicted"/>
<gene>
    <name evidence="1" type="ORF">mMyoMyo1_008706</name>
</gene>
<organism evidence="1 2">
    <name type="scientific">Myotis myotis</name>
    <name type="common">Greater mouse-eared bat</name>
    <name type="synonym">Vespertilio myotis</name>
    <dbReference type="NCBI Taxonomy" id="51298"/>
    <lineage>
        <taxon>Eukaryota</taxon>
        <taxon>Metazoa</taxon>
        <taxon>Chordata</taxon>
        <taxon>Craniata</taxon>
        <taxon>Vertebrata</taxon>
        <taxon>Euteleostomi</taxon>
        <taxon>Mammalia</taxon>
        <taxon>Eutheria</taxon>
        <taxon>Laurasiatheria</taxon>
        <taxon>Chiroptera</taxon>
        <taxon>Yangochiroptera</taxon>
        <taxon>Vespertilionidae</taxon>
        <taxon>Myotis</taxon>
    </lineage>
</organism>
<dbReference type="Proteomes" id="UP000527355">
    <property type="component" value="Unassembled WGS sequence"/>
</dbReference>
<dbReference type="AlphaFoldDB" id="A0A7J7UQ67"/>